<reference evidence="2" key="1">
    <citation type="submission" date="2023-10" db="EMBL/GenBank/DDBJ databases">
        <authorList>
            <person name="Chen Y."/>
            <person name="Shah S."/>
            <person name="Dougan E. K."/>
            <person name="Thang M."/>
            <person name="Chan C."/>
        </authorList>
    </citation>
    <scope>NUCLEOTIDE SEQUENCE [LARGE SCALE GENOMIC DNA]</scope>
</reference>
<feature type="compositionally biased region" description="Basic and acidic residues" evidence="1">
    <location>
        <begin position="462"/>
        <end position="474"/>
    </location>
</feature>
<comment type="caution">
    <text evidence="2">The sequence shown here is derived from an EMBL/GenBank/DDBJ whole genome shotgun (WGS) entry which is preliminary data.</text>
</comment>
<protein>
    <submittedName>
        <fullName evidence="2">Uncharacterized protein</fullName>
    </submittedName>
</protein>
<feature type="compositionally biased region" description="Low complexity" evidence="1">
    <location>
        <begin position="404"/>
        <end position="448"/>
    </location>
</feature>
<evidence type="ECO:0000313" key="2">
    <source>
        <dbReference type="EMBL" id="CAK0882436.1"/>
    </source>
</evidence>
<dbReference type="PROSITE" id="PS50096">
    <property type="entry name" value="IQ"/>
    <property type="match status" value="1"/>
</dbReference>
<dbReference type="Proteomes" id="UP001189429">
    <property type="component" value="Unassembled WGS sequence"/>
</dbReference>
<feature type="region of interest" description="Disordered" evidence="1">
    <location>
        <begin position="245"/>
        <end position="282"/>
    </location>
</feature>
<feature type="compositionally biased region" description="Low complexity" evidence="1">
    <location>
        <begin position="475"/>
        <end position="496"/>
    </location>
</feature>
<keyword evidence="3" id="KW-1185">Reference proteome</keyword>
<evidence type="ECO:0000256" key="1">
    <source>
        <dbReference type="SAM" id="MobiDB-lite"/>
    </source>
</evidence>
<dbReference type="EMBL" id="CAUYUJ010018294">
    <property type="protein sequence ID" value="CAK0882436.1"/>
    <property type="molecule type" value="Genomic_DNA"/>
</dbReference>
<proteinExistence type="predicted"/>
<gene>
    <name evidence="2" type="ORF">PCOR1329_LOCUS64956</name>
</gene>
<evidence type="ECO:0000313" key="3">
    <source>
        <dbReference type="Proteomes" id="UP001189429"/>
    </source>
</evidence>
<organism evidence="2 3">
    <name type="scientific">Prorocentrum cordatum</name>
    <dbReference type="NCBI Taxonomy" id="2364126"/>
    <lineage>
        <taxon>Eukaryota</taxon>
        <taxon>Sar</taxon>
        <taxon>Alveolata</taxon>
        <taxon>Dinophyceae</taxon>
        <taxon>Prorocentrales</taxon>
        <taxon>Prorocentraceae</taxon>
        <taxon>Prorocentrum</taxon>
    </lineage>
</organism>
<accession>A0ABN9W8A9</accession>
<feature type="compositionally biased region" description="Low complexity" evidence="1">
    <location>
        <begin position="550"/>
        <end position="562"/>
    </location>
</feature>
<feature type="compositionally biased region" description="Low complexity" evidence="1">
    <location>
        <begin position="508"/>
        <end position="543"/>
    </location>
</feature>
<feature type="region of interest" description="Disordered" evidence="1">
    <location>
        <begin position="358"/>
        <end position="562"/>
    </location>
</feature>
<name>A0ABN9W8A9_9DINO</name>
<sequence length="562" mass="58931">MDLQFPHWFEDDDAERPRWDMDKLTQSWRQRSRPSQEASNGQSIDEQFCGALDDWASQETSMNVGISLRSSCTSRPSDYLHVNLRIFVHGLKQQTRKQRPTIVPLLSRSARDLFGNSVDFDAAAGLGADASGLAPDAELALSQGTAAIEDMQAVRVPKGNGKLKCQAERVIHPLDTIDDSARIGVLGRDRPDLEAARKIQLWDDGLTRYAQNSTELAQGVARLEMRPEDSSLNTRLPKMELTQAQLAARASEGPESKKGRAGGARDQTQVHQRPAAHAAKAAAGLDLQGQRTQGALTTAALAPPDHPQLLVAQEGGRKFNEAKEAAKAAGNQNALQDLKWAHLQIWIALCPAATGDPKIPDEKWPSTSERQGSLLCPPRKPRQLRTTAVLLQGERPPTERWEEASTPGAAAEPGGAAPLEEAAALEEPATGQAAAAEEPAPGQAAAATRIQSVQRGKVARRQAAERRAAREREGAAAAAAAEPAEPEVAVAEGGPEQPAPTGAEGADPTEGAASGATAPAAEEGGADTAPPQGEEAGAGEVAAAGGGEAAGPAAAEPAAEGQ</sequence>